<keyword evidence="3 4" id="KW-0342">GTP-binding</keyword>
<feature type="binding site" evidence="4">
    <location>
        <position position="148"/>
    </location>
    <ligand>
        <name>GTP</name>
        <dbReference type="ChEBI" id="CHEBI:37565"/>
    </ligand>
</feature>
<dbReference type="InterPro" id="IPR020805">
    <property type="entry name" value="Cell_div_FtsZ_CS"/>
</dbReference>
<comment type="subcellular location">
    <subcellularLocation>
        <location evidence="4">Cytoplasm</location>
    </subcellularLocation>
    <text evidence="4">Assembles at midcell at the inner surface of the cytoplasmic membrane.</text>
</comment>
<dbReference type="Gene3D" id="3.40.50.1440">
    <property type="entry name" value="Tubulin/FtsZ, GTPase domain"/>
    <property type="match status" value="1"/>
</dbReference>
<comment type="function">
    <text evidence="4 6">Essential cell division protein that forms a contractile ring structure (Z ring) at the future cell division site. The regulation of the ring assembly controls the timing and the location of cell division. One of the functions of the FtsZ ring is to recruit other cell division proteins to the septum to produce a new cell wall between the dividing cells. Binds GTP and shows GTPase activity.</text>
</comment>
<dbReference type="GO" id="GO:0005737">
    <property type="term" value="C:cytoplasm"/>
    <property type="evidence" value="ECO:0007669"/>
    <property type="project" value="UniProtKB-SubCell"/>
</dbReference>
<evidence type="ECO:0000259" key="9">
    <source>
        <dbReference type="SMART" id="SM00865"/>
    </source>
</evidence>
<dbReference type="InterPro" id="IPR045061">
    <property type="entry name" value="FtsZ/CetZ"/>
</dbReference>
<comment type="caution">
    <text evidence="10">The sequence shown here is derived from an EMBL/GenBank/DDBJ whole genome shotgun (WGS) entry which is preliminary data.</text>
</comment>
<evidence type="ECO:0000256" key="4">
    <source>
        <dbReference type="HAMAP-Rule" id="MF_00909"/>
    </source>
</evidence>
<feature type="compositionally biased region" description="Low complexity" evidence="7">
    <location>
        <begin position="366"/>
        <end position="378"/>
    </location>
</feature>
<keyword evidence="4 6" id="KW-0131">Cell cycle</keyword>
<dbReference type="SMART" id="SM00865">
    <property type="entry name" value="Tubulin_C"/>
    <property type="match status" value="1"/>
</dbReference>
<dbReference type="GO" id="GO:0005525">
    <property type="term" value="F:GTP binding"/>
    <property type="evidence" value="ECO:0007669"/>
    <property type="project" value="UniProtKB-UniRule"/>
</dbReference>
<feature type="region of interest" description="Disordered" evidence="7">
    <location>
        <begin position="330"/>
        <end position="398"/>
    </location>
</feature>
<evidence type="ECO:0000313" key="10">
    <source>
        <dbReference type="EMBL" id="PTQ89867.1"/>
    </source>
</evidence>
<feature type="binding site" evidence="4">
    <location>
        <begin position="28"/>
        <end position="32"/>
    </location>
    <ligand>
        <name>GTP</name>
        <dbReference type="ChEBI" id="CHEBI:37565"/>
    </ligand>
</feature>
<evidence type="ECO:0000256" key="6">
    <source>
        <dbReference type="RuleBase" id="RU000631"/>
    </source>
</evidence>
<dbReference type="GO" id="GO:0032153">
    <property type="term" value="C:cell division site"/>
    <property type="evidence" value="ECO:0007669"/>
    <property type="project" value="UniProtKB-UniRule"/>
</dbReference>
<dbReference type="NCBIfam" id="TIGR00065">
    <property type="entry name" value="ftsZ"/>
    <property type="match status" value="1"/>
</dbReference>
<evidence type="ECO:0000256" key="5">
    <source>
        <dbReference type="NCBIfam" id="TIGR00065"/>
    </source>
</evidence>
<comment type="similarity">
    <text evidence="1 4 6">Belongs to the FtsZ family.</text>
</comment>
<dbReference type="EMBL" id="QAON01000005">
    <property type="protein sequence ID" value="PTQ89867.1"/>
    <property type="molecule type" value="Genomic_DNA"/>
</dbReference>
<dbReference type="HAMAP" id="MF_00909">
    <property type="entry name" value="FtsZ"/>
    <property type="match status" value="1"/>
</dbReference>
<dbReference type="CDD" id="cd02201">
    <property type="entry name" value="FtsZ_type1"/>
    <property type="match status" value="1"/>
</dbReference>
<sequence length="398" mass="41776">MGIFKIADDQQSHQKLQGPVIKVFGVGGGGSNAVEHMVQSHLYGVDFICANTDMQALTKMSSPNAVQLGAELTRGLGAGTNPEVGRQAALETREQIIESLKGADMAFITAGMGGGTGTGAAPVIAEVAREMGILTVGVVTRPFPFERRDHLADQGIEELSQHVDSLITIPNAKLLKVYGNKISLIEAFKKANNVLFEAVRGISDMITRPGMINLDFADVRNAMRDRGLAMMGTGIASGTDRAREATLKAINSPLLDDIKLEGATGLLVSIAGNEDLGLEEYTTVGEIVEPLAAQGIAIKIGMIVDPDIGDDIRVTVVATGLTKAQAATAGVQATATAAARPRAPLGGMPAAPSRGYEDFDTPSVLKKQQAAPAPAQKPAESKSDLLNIPSFLRRQQSE</sequence>
<keyword evidence="2 4" id="KW-0547">Nucleotide-binding</keyword>
<keyword evidence="4 6" id="KW-0132">Cell division</keyword>
<organism evidence="10 11">
    <name type="scientific">Agitococcus lubricus</name>
    <dbReference type="NCBI Taxonomy" id="1077255"/>
    <lineage>
        <taxon>Bacteria</taxon>
        <taxon>Pseudomonadati</taxon>
        <taxon>Pseudomonadota</taxon>
        <taxon>Gammaproteobacteria</taxon>
        <taxon>Moraxellales</taxon>
        <taxon>Moraxellaceae</taxon>
        <taxon>Agitococcus</taxon>
    </lineage>
</organism>
<dbReference type="GO" id="GO:0051258">
    <property type="term" value="P:protein polymerization"/>
    <property type="evidence" value="ECO:0007669"/>
    <property type="project" value="UniProtKB-UniRule"/>
</dbReference>
<keyword evidence="11" id="KW-1185">Reference proteome</keyword>
<dbReference type="InterPro" id="IPR018316">
    <property type="entry name" value="Tubulin/FtsZ_2-layer-sand-dom"/>
</dbReference>
<evidence type="ECO:0000259" key="8">
    <source>
        <dbReference type="SMART" id="SM00864"/>
    </source>
</evidence>
<dbReference type="GO" id="GO:0003924">
    <property type="term" value="F:GTPase activity"/>
    <property type="evidence" value="ECO:0007669"/>
    <property type="project" value="UniProtKB-UniRule"/>
</dbReference>
<dbReference type="InterPro" id="IPR008280">
    <property type="entry name" value="Tub_FtsZ_C"/>
</dbReference>
<dbReference type="PANTHER" id="PTHR30314:SF3">
    <property type="entry name" value="MITOCHONDRIAL DIVISION PROTEIN FSZA"/>
    <property type="match status" value="1"/>
</dbReference>
<evidence type="ECO:0000313" key="11">
    <source>
        <dbReference type="Proteomes" id="UP000244223"/>
    </source>
</evidence>
<feature type="domain" description="Tubulin/FtsZ 2-layer sandwich" evidence="9">
    <location>
        <begin position="212"/>
        <end position="330"/>
    </location>
</feature>
<accession>A0A2T5J0K8</accession>
<dbReference type="SUPFAM" id="SSF55307">
    <property type="entry name" value="Tubulin C-terminal domain-like"/>
    <property type="match status" value="1"/>
</dbReference>
<keyword evidence="4" id="KW-0963">Cytoplasm</keyword>
<dbReference type="Gene3D" id="3.30.1330.20">
    <property type="entry name" value="Tubulin/FtsZ, C-terminal domain"/>
    <property type="match status" value="1"/>
</dbReference>
<dbReference type="PRINTS" id="PR00423">
    <property type="entry name" value="CELLDVISFTSZ"/>
</dbReference>
<evidence type="ECO:0000256" key="2">
    <source>
        <dbReference type="ARBA" id="ARBA00022741"/>
    </source>
</evidence>
<dbReference type="InterPro" id="IPR000158">
    <property type="entry name" value="Cell_div_FtsZ"/>
</dbReference>
<comment type="subunit">
    <text evidence="4">Homodimer. Polymerizes to form a dynamic ring structure in a strictly GTP-dependent manner. Interacts directly with several other division proteins.</text>
</comment>
<dbReference type="FunFam" id="3.40.50.1440:FF:000001">
    <property type="entry name" value="Cell division protein FtsZ"/>
    <property type="match status" value="1"/>
</dbReference>
<dbReference type="SMART" id="SM00864">
    <property type="entry name" value="Tubulin"/>
    <property type="match status" value="1"/>
</dbReference>
<gene>
    <name evidence="4" type="primary">ftsZ</name>
    <name evidence="10" type="ORF">C8N29_105195</name>
</gene>
<dbReference type="Pfam" id="PF00091">
    <property type="entry name" value="Tubulin"/>
    <property type="match status" value="1"/>
</dbReference>
<evidence type="ECO:0000256" key="3">
    <source>
        <dbReference type="ARBA" id="ARBA00023134"/>
    </source>
</evidence>
<dbReference type="InterPro" id="IPR024757">
    <property type="entry name" value="FtsZ_C"/>
</dbReference>
<protein>
    <recommendedName>
        <fullName evidence="4 5">Cell division protein FtsZ</fullName>
    </recommendedName>
</protein>
<dbReference type="AlphaFoldDB" id="A0A2T5J0K8"/>
<evidence type="ECO:0000256" key="7">
    <source>
        <dbReference type="SAM" id="MobiDB-lite"/>
    </source>
</evidence>
<feature type="binding site" evidence="4">
    <location>
        <position position="146"/>
    </location>
    <ligand>
        <name>GTP</name>
        <dbReference type="ChEBI" id="CHEBI:37565"/>
    </ligand>
</feature>
<feature type="binding site" evidence="4">
    <location>
        <position position="192"/>
    </location>
    <ligand>
        <name>GTP</name>
        <dbReference type="ChEBI" id="CHEBI:37565"/>
    </ligand>
</feature>
<dbReference type="PROSITE" id="PS01135">
    <property type="entry name" value="FTSZ_2"/>
    <property type="match status" value="1"/>
</dbReference>
<dbReference type="RefSeq" id="WP_107865381.1">
    <property type="nucleotide sequence ID" value="NZ_QAON01000005.1"/>
</dbReference>
<feature type="compositionally biased region" description="Low complexity" evidence="7">
    <location>
        <begin position="330"/>
        <end position="351"/>
    </location>
</feature>
<keyword evidence="4 6" id="KW-0717">Septation</keyword>
<dbReference type="GO" id="GO:0043093">
    <property type="term" value="P:FtsZ-dependent cytokinesis"/>
    <property type="evidence" value="ECO:0007669"/>
    <property type="project" value="UniProtKB-UniRule"/>
</dbReference>
<feature type="binding site" evidence="4">
    <location>
        <begin position="115"/>
        <end position="117"/>
    </location>
    <ligand>
        <name>GTP</name>
        <dbReference type="ChEBI" id="CHEBI:37565"/>
    </ligand>
</feature>
<dbReference type="InterPro" id="IPR003008">
    <property type="entry name" value="Tubulin_FtsZ_GTPase"/>
</dbReference>
<dbReference type="GO" id="GO:0000917">
    <property type="term" value="P:division septum assembly"/>
    <property type="evidence" value="ECO:0007669"/>
    <property type="project" value="UniProtKB-KW"/>
</dbReference>
<name>A0A2T5J0K8_9GAMM</name>
<dbReference type="PANTHER" id="PTHR30314">
    <property type="entry name" value="CELL DIVISION PROTEIN FTSZ-RELATED"/>
    <property type="match status" value="1"/>
</dbReference>
<reference evidence="10 11" key="1">
    <citation type="submission" date="2018-04" db="EMBL/GenBank/DDBJ databases">
        <title>Genomic Encyclopedia of Archaeal and Bacterial Type Strains, Phase II (KMG-II): from individual species to whole genera.</title>
        <authorList>
            <person name="Goeker M."/>
        </authorList>
    </citation>
    <scope>NUCLEOTIDE SEQUENCE [LARGE SCALE GENOMIC DNA]</scope>
    <source>
        <strain evidence="10 11">DSM 5822</strain>
    </source>
</reference>
<dbReference type="InterPro" id="IPR036525">
    <property type="entry name" value="Tubulin/FtsZ_GTPase_sf"/>
</dbReference>
<dbReference type="SUPFAM" id="SSF52490">
    <property type="entry name" value="Tubulin nucleotide-binding domain-like"/>
    <property type="match status" value="1"/>
</dbReference>
<dbReference type="Proteomes" id="UP000244223">
    <property type="component" value="Unassembled WGS sequence"/>
</dbReference>
<dbReference type="OrthoDB" id="9813375at2"/>
<dbReference type="InterPro" id="IPR037103">
    <property type="entry name" value="Tubulin/FtsZ-like_C"/>
</dbReference>
<proteinExistence type="inferred from homology"/>
<dbReference type="Pfam" id="PF12327">
    <property type="entry name" value="FtsZ_C"/>
    <property type="match status" value="1"/>
</dbReference>
<feature type="domain" description="Tubulin/FtsZ GTPase" evidence="8">
    <location>
        <begin position="20"/>
        <end position="210"/>
    </location>
</feature>
<evidence type="ECO:0000256" key="1">
    <source>
        <dbReference type="ARBA" id="ARBA00009690"/>
    </source>
</evidence>